<evidence type="ECO:0000256" key="2">
    <source>
        <dbReference type="ARBA" id="ARBA00022472"/>
    </source>
</evidence>
<dbReference type="InterPro" id="IPR003690">
    <property type="entry name" value="MTERF"/>
</dbReference>
<dbReference type="GO" id="GO:0003676">
    <property type="term" value="F:nucleic acid binding"/>
    <property type="evidence" value="ECO:0007669"/>
    <property type="project" value="InterPro"/>
</dbReference>
<dbReference type="PANTHER" id="PTHR13068">
    <property type="entry name" value="CGI-12 PROTEIN-RELATED"/>
    <property type="match status" value="1"/>
</dbReference>
<keyword evidence="2" id="KW-0805">Transcription regulation</keyword>
<dbReference type="EMBL" id="LWDX02045548">
    <property type="protein sequence ID" value="OEL22356.1"/>
    <property type="molecule type" value="Genomic_DNA"/>
</dbReference>
<dbReference type="OrthoDB" id="637682at2759"/>
<proteinExistence type="inferred from homology"/>
<dbReference type="FunFam" id="1.25.70.10:FF:000016">
    <property type="entry name" value="Mitochondrial transcription termination factor-like"/>
    <property type="match status" value="1"/>
</dbReference>
<keyword evidence="2" id="KW-0804">Transcription</keyword>
<sequence>MLRLHRRILSRLLSPPSPSAPSISPIFPFHRLLSSTAAPFAAEDYLVTSCGLTRAQAVKASKKLSHVKSPSKPDSVLAFLADLGLSRADVAAVVSKDPGFLLADVERTLAPRVVKLGDLGLSRSQIVRLVIACHKHLRRNAVLVLHRNIEFWVEVFGSLEGLLRVLKVSNSLLSINIEKLAKPNLALLQQCGISPSDLPSRFMDRMLCRSTKHLQESLARVDEFGIEHSSWVFPYVFWLFAIFSHEKLNMNLRLLEKLGWSKDDISSAVSRAPHLLGLTEEKVRRNLDFLTGDVGLDIPYIARRPVLMLCSVEQRLLPRYSLMNILKARRLLNAEYSFYFIIMLGKETFLHRFVHPYEESVPGLTAAYASSCAGKPQWELLSETIEEKRKI</sequence>
<name>A0A1E5VB26_9POAL</name>
<evidence type="ECO:0000256" key="1">
    <source>
        <dbReference type="ARBA" id="ARBA00007692"/>
    </source>
</evidence>
<protein>
    <submittedName>
        <fullName evidence="4">Uncharacterized protein</fullName>
    </submittedName>
</protein>
<dbReference type="Gene3D" id="1.25.70.10">
    <property type="entry name" value="Transcription termination factor 3, mitochondrial"/>
    <property type="match status" value="2"/>
</dbReference>
<organism evidence="4 5">
    <name type="scientific">Dichanthelium oligosanthes</name>
    <dbReference type="NCBI Taxonomy" id="888268"/>
    <lineage>
        <taxon>Eukaryota</taxon>
        <taxon>Viridiplantae</taxon>
        <taxon>Streptophyta</taxon>
        <taxon>Embryophyta</taxon>
        <taxon>Tracheophyta</taxon>
        <taxon>Spermatophyta</taxon>
        <taxon>Magnoliopsida</taxon>
        <taxon>Liliopsida</taxon>
        <taxon>Poales</taxon>
        <taxon>Poaceae</taxon>
        <taxon>PACMAD clade</taxon>
        <taxon>Panicoideae</taxon>
        <taxon>Panicodae</taxon>
        <taxon>Paniceae</taxon>
        <taxon>Dichantheliinae</taxon>
        <taxon>Dichanthelium</taxon>
    </lineage>
</organism>
<dbReference type="STRING" id="888268.A0A1E5VB26"/>
<dbReference type="AlphaFoldDB" id="A0A1E5VB26"/>
<dbReference type="SMART" id="SM00733">
    <property type="entry name" value="Mterf"/>
    <property type="match status" value="4"/>
</dbReference>
<keyword evidence="2" id="KW-0806">Transcription termination</keyword>
<keyword evidence="5" id="KW-1185">Reference proteome</keyword>
<evidence type="ECO:0000313" key="5">
    <source>
        <dbReference type="Proteomes" id="UP000095767"/>
    </source>
</evidence>
<comment type="similarity">
    <text evidence="1">Belongs to the mTERF family.</text>
</comment>
<evidence type="ECO:0000313" key="4">
    <source>
        <dbReference type="EMBL" id="OEL22356.1"/>
    </source>
</evidence>
<comment type="caution">
    <text evidence="4">The sequence shown here is derived from an EMBL/GenBank/DDBJ whole genome shotgun (WGS) entry which is preliminary data.</text>
</comment>
<dbReference type="FunFam" id="1.25.70.10:FF:000001">
    <property type="entry name" value="Mitochondrial transcription termination factor-like"/>
    <property type="match status" value="1"/>
</dbReference>
<evidence type="ECO:0000256" key="3">
    <source>
        <dbReference type="ARBA" id="ARBA00022946"/>
    </source>
</evidence>
<dbReference type="Proteomes" id="UP000095767">
    <property type="component" value="Unassembled WGS sequence"/>
</dbReference>
<reference evidence="4 5" key="1">
    <citation type="submission" date="2016-09" db="EMBL/GenBank/DDBJ databases">
        <title>The draft genome of Dichanthelium oligosanthes: A C3 panicoid grass species.</title>
        <authorList>
            <person name="Studer A.J."/>
            <person name="Schnable J.C."/>
            <person name="Brutnell T.P."/>
        </authorList>
    </citation>
    <scope>NUCLEOTIDE SEQUENCE [LARGE SCALE GENOMIC DNA]</scope>
    <source>
        <strain evidence="5">cv. Kellogg 1175</strain>
        <tissue evidence="4">Leaf</tissue>
    </source>
</reference>
<dbReference type="Pfam" id="PF02536">
    <property type="entry name" value="mTERF"/>
    <property type="match status" value="1"/>
</dbReference>
<keyword evidence="3" id="KW-0809">Transit peptide</keyword>
<dbReference type="GO" id="GO:0006353">
    <property type="term" value="P:DNA-templated transcription termination"/>
    <property type="evidence" value="ECO:0007669"/>
    <property type="project" value="UniProtKB-KW"/>
</dbReference>
<dbReference type="InterPro" id="IPR038538">
    <property type="entry name" value="MTERF_sf"/>
</dbReference>
<gene>
    <name evidence="4" type="ORF">BAE44_0016625</name>
</gene>
<accession>A0A1E5VB26</accession>
<dbReference type="PANTHER" id="PTHR13068:SF136">
    <property type="entry name" value="OS06G0224400 PROTEIN"/>
    <property type="match status" value="1"/>
</dbReference>